<sequence>MVDREPKYDLVTFNSQHFATEMRYGKAVFRQFNGKPGDLIEINRGPYKQWAIYIGDNEMVMLVKDGGQSSSSSAISSSSNGKVKREKLANVVGNDRCQVNNLLDEKYQPRDPSIIVKEACAIVGRELQYNIVTYNSEHFATEMRYGVAVSLQMKKPSWIANVAGAAVTLVTGGSGVALGVAAVGAFVACAALIRSRSSS</sequence>
<gene>
    <name evidence="7" type="ORF">PLEPLA_LOCUS26270</name>
</gene>
<dbReference type="PANTHER" id="PTHR13943:SF31">
    <property type="entry name" value="PHOSPHOLIPASE A AND ACYLTRANSFERASE 3"/>
    <property type="match status" value="1"/>
</dbReference>
<dbReference type="AlphaFoldDB" id="A0A9N7YUQ9"/>
<dbReference type="GO" id="GO:0004623">
    <property type="term" value="F:phospholipase A2 activity"/>
    <property type="evidence" value="ECO:0007669"/>
    <property type="project" value="TreeGrafter"/>
</dbReference>
<feature type="transmembrane region" description="Helical" evidence="5">
    <location>
        <begin position="162"/>
        <end position="193"/>
    </location>
</feature>
<evidence type="ECO:0000256" key="5">
    <source>
        <dbReference type="SAM" id="Phobius"/>
    </source>
</evidence>
<dbReference type="GO" id="GO:0016410">
    <property type="term" value="F:N-acyltransferase activity"/>
    <property type="evidence" value="ECO:0007669"/>
    <property type="project" value="TreeGrafter"/>
</dbReference>
<dbReference type="Gene3D" id="3.90.1720.10">
    <property type="entry name" value="endopeptidase domain like (from Nostoc punctiforme)"/>
    <property type="match status" value="1"/>
</dbReference>
<evidence type="ECO:0000256" key="4">
    <source>
        <dbReference type="ARBA" id="ARBA00023098"/>
    </source>
</evidence>
<keyword evidence="3" id="KW-0378">Hydrolase</keyword>
<evidence type="ECO:0000259" key="6">
    <source>
        <dbReference type="PROSITE" id="PS51934"/>
    </source>
</evidence>
<dbReference type="PROSITE" id="PS51934">
    <property type="entry name" value="LRAT"/>
    <property type="match status" value="2"/>
</dbReference>
<dbReference type="Pfam" id="PF04970">
    <property type="entry name" value="LRAT"/>
    <property type="match status" value="1"/>
</dbReference>
<organism evidence="7 8">
    <name type="scientific">Pleuronectes platessa</name>
    <name type="common">European plaice</name>
    <dbReference type="NCBI Taxonomy" id="8262"/>
    <lineage>
        <taxon>Eukaryota</taxon>
        <taxon>Metazoa</taxon>
        <taxon>Chordata</taxon>
        <taxon>Craniata</taxon>
        <taxon>Vertebrata</taxon>
        <taxon>Euteleostomi</taxon>
        <taxon>Actinopterygii</taxon>
        <taxon>Neopterygii</taxon>
        <taxon>Teleostei</taxon>
        <taxon>Neoteleostei</taxon>
        <taxon>Acanthomorphata</taxon>
        <taxon>Carangaria</taxon>
        <taxon>Pleuronectiformes</taxon>
        <taxon>Pleuronectoidei</taxon>
        <taxon>Pleuronectidae</taxon>
        <taxon>Pleuronectes</taxon>
    </lineage>
</organism>
<dbReference type="InterPro" id="IPR051496">
    <property type="entry name" value="H-rev107_PLA/AT"/>
</dbReference>
<keyword evidence="4" id="KW-0443">Lipid metabolism</keyword>
<keyword evidence="5" id="KW-1133">Transmembrane helix</keyword>
<keyword evidence="2" id="KW-0808">Transferase</keyword>
<dbReference type="GO" id="GO:0005737">
    <property type="term" value="C:cytoplasm"/>
    <property type="evidence" value="ECO:0007669"/>
    <property type="project" value="TreeGrafter"/>
</dbReference>
<evidence type="ECO:0000313" key="7">
    <source>
        <dbReference type="EMBL" id="CAB1438327.1"/>
    </source>
</evidence>
<dbReference type="Proteomes" id="UP001153269">
    <property type="component" value="Unassembled WGS sequence"/>
</dbReference>
<evidence type="ECO:0000313" key="8">
    <source>
        <dbReference type="Proteomes" id="UP001153269"/>
    </source>
</evidence>
<dbReference type="GO" id="GO:0070292">
    <property type="term" value="P:N-acylphosphatidylethanolamine metabolic process"/>
    <property type="evidence" value="ECO:0007669"/>
    <property type="project" value="TreeGrafter"/>
</dbReference>
<keyword evidence="8" id="KW-1185">Reference proteome</keyword>
<feature type="domain" description="LRAT" evidence="6">
    <location>
        <begin position="1"/>
        <end position="31"/>
    </location>
</feature>
<dbReference type="EMBL" id="CADEAL010002138">
    <property type="protein sequence ID" value="CAB1438327.1"/>
    <property type="molecule type" value="Genomic_DNA"/>
</dbReference>
<keyword evidence="5" id="KW-0812">Transmembrane</keyword>
<reference evidence="7" key="1">
    <citation type="submission" date="2020-03" db="EMBL/GenBank/DDBJ databases">
        <authorList>
            <person name="Weist P."/>
        </authorList>
    </citation>
    <scope>NUCLEOTIDE SEQUENCE</scope>
</reference>
<name>A0A9N7YUQ9_PLEPL</name>
<feature type="domain" description="LRAT" evidence="6">
    <location>
        <begin position="39"/>
        <end position="152"/>
    </location>
</feature>
<keyword evidence="5" id="KW-0472">Membrane</keyword>
<comment type="caution">
    <text evidence="7">The sequence shown here is derived from an EMBL/GenBank/DDBJ whole genome shotgun (WGS) entry which is preliminary data.</text>
</comment>
<evidence type="ECO:0000256" key="1">
    <source>
        <dbReference type="ARBA" id="ARBA00007824"/>
    </source>
</evidence>
<proteinExistence type="inferred from homology"/>
<evidence type="ECO:0000256" key="3">
    <source>
        <dbReference type="ARBA" id="ARBA00022801"/>
    </source>
</evidence>
<protein>
    <recommendedName>
        <fullName evidence="6">LRAT domain-containing protein</fullName>
    </recommendedName>
</protein>
<dbReference type="InterPro" id="IPR007053">
    <property type="entry name" value="LRAT_dom"/>
</dbReference>
<evidence type="ECO:0000256" key="2">
    <source>
        <dbReference type="ARBA" id="ARBA00022679"/>
    </source>
</evidence>
<dbReference type="GO" id="GO:0008970">
    <property type="term" value="F:phospholipase A1 activity"/>
    <property type="evidence" value="ECO:0007669"/>
    <property type="project" value="TreeGrafter"/>
</dbReference>
<accession>A0A9N7YUQ9</accession>
<dbReference type="PANTHER" id="PTHR13943">
    <property type="entry name" value="HRAS-LIKE SUPPRESSOR - RELATED"/>
    <property type="match status" value="1"/>
</dbReference>
<comment type="similarity">
    <text evidence="1">Belongs to the H-rev107 family.</text>
</comment>